<evidence type="ECO:0000313" key="7">
    <source>
        <dbReference type="EMBL" id="WHY51889.1"/>
    </source>
</evidence>
<proteinExistence type="predicted"/>
<protein>
    <submittedName>
        <fullName evidence="7">Helix-turn-helix domain-containing protein</fullName>
    </submittedName>
</protein>
<dbReference type="PANTHER" id="PTHR43280">
    <property type="entry name" value="ARAC-FAMILY TRANSCRIPTIONAL REGULATOR"/>
    <property type="match status" value="1"/>
</dbReference>
<dbReference type="GO" id="GO:0043565">
    <property type="term" value="F:sequence-specific DNA binding"/>
    <property type="evidence" value="ECO:0007669"/>
    <property type="project" value="InterPro"/>
</dbReference>
<dbReference type="Proteomes" id="UP001178322">
    <property type="component" value="Chromosome"/>
</dbReference>
<dbReference type="PROSITE" id="PS01124">
    <property type="entry name" value="HTH_ARAC_FAMILY_2"/>
    <property type="match status" value="1"/>
</dbReference>
<dbReference type="SUPFAM" id="SSF46689">
    <property type="entry name" value="Homeodomain-like"/>
    <property type="match status" value="1"/>
</dbReference>
<dbReference type="EMBL" id="CP126101">
    <property type="protein sequence ID" value="WHY51889.1"/>
    <property type="molecule type" value="Genomic_DNA"/>
</dbReference>
<dbReference type="AlphaFoldDB" id="A0AAX3WYT5"/>
<evidence type="ECO:0000313" key="8">
    <source>
        <dbReference type="Proteomes" id="UP001178322"/>
    </source>
</evidence>
<dbReference type="InterPro" id="IPR001789">
    <property type="entry name" value="Sig_transdc_resp-reg_receiver"/>
</dbReference>
<keyword evidence="1" id="KW-0805">Transcription regulation</keyword>
<keyword evidence="3" id="KW-0804">Transcription</keyword>
<gene>
    <name evidence="7" type="ORF">QNH24_01205</name>
</gene>
<dbReference type="InterPro" id="IPR018060">
    <property type="entry name" value="HTH_AraC"/>
</dbReference>
<feature type="domain" description="HTH araC/xylS-type" evidence="5">
    <location>
        <begin position="385"/>
        <end position="484"/>
    </location>
</feature>
<dbReference type="InterPro" id="IPR009057">
    <property type="entry name" value="Homeodomain-like_sf"/>
</dbReference>
<name>A0AAX3WYT5_9BACI</name>
<feature type="domain" description="Response regulatory" evidence="6">
    <location>
        <begin position="2"/>
        <end position="118"/>
    </location>
</feature>
<evidence type="ECO:0000259" key="5">
    <source>
        <dbReference type="PROSITE" id="PS01124"/>
    </source>
</evidence>
<dbReference type="PROSITE" id="PS50110">
    <property type="entry name" value="RESPONSE_REGULATORY"/>
    <property type="match status" value="1"/>
</dbReference>
<sequence>MRLLLMDRDPAELSGIRWFLHTYFPGDVTIEMCTSMSEAHQSIQQFEPDAILLNIDLFPNNRLTALNHVFQKYSGAILAMTTEPLFKNALKAIDLQVQHLFVKPIDLEVLKQKLTTISLRVPQINNAVETATDESFYYRLFIDSKPSSIETARHFTMIEPEHSETLNKLFNWLQQTAIHYHMQVYPLSDSIVCLFLTNDIKIVEKDVRTLIKEWRLTSNSSLNIGIYDGEPTTLKNMYIFTKRALHQSFYEGFGHIFYASKQFEAQPFDPLLTPEEQQLLISSLEEGNLEAVKTFLYRLSNEGIYYEQDDLRIHLTSVLAQIRRFMLKYKLHEKAAIEQNYRQLFHLIIEHPIFYTILNGIILFTQRLIELAREARLEKRADYVELAIEIIDQQFQDSRLSLPFVAHKLGISPNYLSTIFSKKQGLPFKRYLQQARIHSAMKMLAETDFSISEIAHLNGFEDSNYFIKIFKQQIGMTPNRYRKSY</sequence>
<dbReference type="SMART" id="SM00342">
    <property type="entry name" value="HTH_ARAC"/>
    <property type="match status" value="1"/>
</dbReference>
<reference evidence="7" key="1">
    <citation type="submission" date="2023-05" db="EMBL/GenBank/DDBJ databases">
        <title>Comparative genomics of Bacillaceae isolates and their secondary metabolite potential.</title>
        <authorList>
            <person name="Song L."/>
            <person name="Nielsen L.J."/>
            <person name="Mohite O."/>
            <person name="Xu X."/>
            <person name="Weber T."/>
            <person name="Kovacs A.T."/>
        </authorList>
    </citation>
    <scope>NUCLEOTIDE SEQUENCE</scope>
    <source>
        <strain evidence="7">LY1</strain>
    </source>
</reference>
<evidence type="ECO:0000259" key="6">
    <source>
        <dbReference type="PROSITE" id="PS50110"/>
    </source>
</evidence>
<dbReference type="PROSITE" id="PS00041">
    <property type="entry name" value="HTH_ARAC_FAMILY_1"/>
    <property type="match status" value="1"/>
</dbReference>
<comment type="caution">
    <text evidence="4">Lacks conserved residue(s) required for the propagation of feature annotation.</text>
</comment>
<dbReference type="GO" id="GO:0003700">
    <property type="term" value="F:DNA-binding transcription factor activity"/>
    <property type="evidence" value="ECO:0007669"/>
    <property type="project" value="InterPro"/>
</dbReference>
<dbReference type="Gene3D" id="3.40.50.2300">
    <property type="match status" value="1"/>
</dbReference>
<accession>A0AAX3WYT5</accession>
<dbReference type="InterPro" id="IPR011006">
    <property type="entry name" value="CheY-like_superfamily"/>
</dbReference>
<organism evidence="7 8">
    <name type="scientific">Lysinibacillus pakistanensis</name>
    <dbReference type="NCBI Taxonomy" id="759811"/>
    <lineage>
        <taxon>Bacteria</taxon>
        <taxon>Bacillati</taxon>
        <taxon>Bacillota</taxon>
        <taxon>Bacilli</taxon>
        <taxon>Bacillales</taxon>
        <taxon>Bacillaceae</taxon>
        <taxon>Lysinibacillus</taxon>
    </lineage>
</organism>
<dbReference type="RefSeq" id="WP_283870382.1">
    <property type="nucleotide sequence ID" value="NZ_CP126101.1"/>
</dbReference>
<dbReference type="SUPFAM" id="SSF52172">
    <property type="entry name" value="CheY-like"/>
    <property type="match status" value="1"/>
</dbReference>
<dbReference type="PANTHER" id="PTHR43280:SF10">
    <property type="entry name" value="REGULATORY PROTEIN POCR"/>
    <property type="match status" value="1"/>
</dbReference>
<evidence type="ECO:0000256" key="2">
    <source>
        <dbReference type="ARBA" id="ARBA00023125"/>
    </source>
</evidence>
<evidence type="ECO:0000256" key="1">
    <source>
        <dbReference type="ARBA" id="ARBA00023015"/>
    </source>
</evidence>
<dbReference type="PRINTS" id="PR00032">
    <property type="entry name" value="HTHARAC"/>
</dbReference>
<keyword evidence="2" id="KW-0238">DNA-binding</keyword>
<dbReference type="Gene3D" id="1.10.10.60">
    <property type="entry name" value="Homeodomain-like"/>
    <property type="match status" value="2"/>
</dbReference>
<evidence type="ECO:0000256" key="3">
    <source>
        <dbReference type="ARBA" id="ARBA00023163"/>
    </source>
</evidence>
<dbReference type="InterPro" id="IPR020449">
    <property type="entry name" value="Tscrpt_reg_AraC-type_HTH"/>
</dbReference>
<dbReference type="GO" id="GO:0000160">
    <property type="term" value="P:phosphorelay signal transduction system"/>
    <property type="evidence" value="ECO:0007669"/>
    <property type="project" value="InterPro"/>
</dbReference>
<dbReference type="InterPro" id="IPR018062">
    <property type="entry name" value="HTH_AraC-typ_CS"/>
</dbReference>
<evidence type="ECO:0000256" key="4">
    <source>
        <dbReference type="PROSITE-ProRule" id="PRU00169"/>
    </source>
</evidence>
<dbReference type="Pfam" id="PF12833">
    <property type="entry name" value="HTH_18"/>
    <property type="match status" value="1"/>
</dbReference>